<dbReference type="Pfam" id="PF13976">
    <property type="entry name" value="gag_pre-integrs"/>
    <property type="match status" value="1"/>
</dbReference>
<dbReference type="InterPro" id="IPR001584">
    <property type="entry name" value="Integrase_cat-core"/>
</dbReference>
<proteinExistence type="predicted"/>
<dbReference type="AlphaFoldDB" id="A0A2N9GL40"/>
<sequence length="1078" mass="118003">MLLLTKAFFRCLSCLRHCPAATVRNPVACAAKKLIHRRTDLLPPSVLPLQESNHNTSAAVGKISRSSTQPCKNQAHTTSDAPPRAAQSSGAVILGSPATGLRSRHIHHRWKDLEKTDPTAQESSSSELGRAATRRSKFRRRQALPHAPHLQALFSQVQALSSSASNSALSVTPGISSEWFLDSACCNHMTDNPHLTSAHTPPVLPTITTADGSAMTVSHVGSISTPNLSISDVFCVPKLHLNLLSVGQLTELGLNLFFSSRGCLVQDSRTGQIVGSARKVGRLFELTSLHFPSSSVSAPVIAASASIELWHSRLGHVSLPRIQTLVSRGLLGSVSSSPFDCMPCQLGKQPALPFNNSESIASATFDLIHSDVWGPSPVPTTQYSKAIKVFRSDNAREYRQTDFSTILKHYGTVFHTSCAGTSQQNGRAERKLRHILDTVRALTNAASTPASFWGEAALTALQTTVYSRFLVVSVLFFFNHMSALNFNPAPSSVVFLAMALKKRGTDVMIQSPSVFESLDSCDSSSSSVVFLAMASSDELKILKPSTRGNSDSQADPLPNLFPEIPSPSAESVNPISDESPPADPSSDESPTADPTFDESPLSAPAANPVNTTAPASLASSDPLWQQAMKEELDALLKTGTWDLVDLPAGKSAIGCKWVYKIKTRSDGTVDRYKARLVAKGFTQEYGIDYEETFAPVARLSSVRTLIAVSASRHWPLFQMDVKNAFLNGELTEEVYCSSLLVSPNLQLFYMQLLVSWFLPTSRLFSQTSSYDSALFFRRSDHGITLLLLYVDDMIITGDDVQGIQDLKRFLGQHFEMKDLGPLSYFLGLEVSSSSDGYYLTQAKYTSDLISRAGITDSKIVDTPIEYNNRLNTHDGEPLPDATLYRQLVGSLVYLTVTRPDISYAVHIVSQFMAAPRSLHYAAAYSDADWAGDPTDRRSTTGYCFLLGDSLISWRSKKQSVVARSSTEAEYRALADTTAELLWLRWLLQDLGIDCSTAVPIHCDNRSAIQIAHNDVFHERTKHIEIDCHFVRHHLLQGTLQLRSVSSQDQLADIFTKPMPPGRFRDLISKLKLVSVHPT</sequence>
<evidence type="ECO:0000256" key="2">
    <source>
        <dbReference type="SAM" id="MobiDB-lite"/>
    </source>
</evidence>
<evidence type="ECO:0000256" key="3">
    <source>
        <dbReference type="SAM" id="SignalP"/>
    </source>
</evidence>
<evidence type="ECO:0000313" key="5">
    <source>
        <dbReference type="EMBL" id="SPD00031.1"/>
    </source>
</evidence>
<dbReference type="InterPro" id="IPR013103">
    <property type="entry name" value="RVT_2"/>
</dbReference>
<dbReference type="InterPro" id="IPR054722">
    <property type="entry name" value="PolX-like_BBD"/>
</dbReference>
<gene>
    <name evidence="5" type="ORF">FSB_LOCUS27913</name>
</gene>
<keyword evidence="1" id="KW-0064">Aspartyl protease</keyword>
<keyword evidence="3" id="KW-0732">Signal</keyword>
<dbReference type="PANTHER" id="PTHR11439:SF461">
    <property type="entry name" value="OS10G0432200 PROTEIN"/>
    <property type="match status" value="1"/>
</dbReference>
<feature type="compositionally biased region" description="Polar residues" evidence="2">
    <location>
        <begin position="118"/>
        <end position="127"/>
    </location>
</feature>
<dbReference type="SUPFAM" id="SSF53098">
    <property type="entry name" value="Ribonuclease H-like"/>
    <property type="match status" value="1"/>
</dbReference>
<dbReference type="GO" id="GO:0004190">
    <property type="term" value="F:aspartic-type endopeptidase activity"/>
    <property type="evidence" value="ECO:0007669"/>
    <property type="project" value="UniProtKB-KW"/>
</dbReference>
<keyword evidence="1" id="KW-0645">Protease</keyword>
<feature type="signal peptide" evidence="3">
    <location>
        <begin position="1"/>
        <end position="20"/>
    </location>
</feature>
<organism evidence="5">
    <name type="scientific">Fagus sylvatica</name>
    <name type="common">Beechnut</name>
    <dbReference type="NCBI Taxonomy" id="28930"/>
    <lineage>
        <taxon>Eukaryota</taxon>
        <taxon>Viridiplantae</taxon>
        <taxon>Streptophyta</taxon>
        <taxon>Embryophyta</taxon>
        <taxon>Tracheophyta</taxon>
        <taxon>Spermatophyta</taxon>
        <taxon>Magnoliopsida</taxon>
        <taxon>eudicotyledons</taxon>
        <taxon>Gunneridae</taxon>
        <taxon>Pentapetalae</taxon>
        <taxon>rosids</taxon>
        <taxon>fabids</taxon>
        <taxon>Fagales</taxon>
        <taxon>Fagaceae</taxon>
        <taxon>Fagus</taxon>
    </lineage>
</organism>
<feature type="region of interest" description="Disordered" evidence="2">
    <location>
        <begin position="109"/>
        <end position="138"/>
    </location>
</feature>
<dbReference type="CDD" id="cd09272">
    <property type="entry name" value="RNase_HI_RT_Ty1"/>
    <property type="match status" value="1"/>
</dbReference>
<feature type="compositionally biased region" description="Low complexity" evidence="2">
    <location>
        <begin position="603"/>
        <end position="615"/>
    </location>
</feature>
<keyword evidence="1" id="KW-0378">Hydrolase</keyword>
<feature type="domain" description="Integrase catalytic" evidence="4">
    <location>
        <begin position="295"/>
        <end position="498"/>
    </location>
</feature>
<feature type="region of interest" description="Disordered" evidence="2">
    <location>
        <begin position="542"/>
        <end position="618"/>
    </location>
</feature>
<dbReference type="InterPro" id="IPR043502">
    <property type="entry name" value="DNA/RNA_pol_sf"/>
</dbReference>
<dbReference type="InterPro" id="IPR025724">
    <property type="entry name" value="GAG-pre-integrase_dom"/>
</dbReference>
<dbReference type="SUPFAM" id="SSF56672">
    <property type="entry name" value="DNA/RNA polymerases"/>
    <property type="match status" value="1"/>
</dbReference>
<accession>A0A2N9GL40</accession>
<dbReference type="GO" id="GO:0003676">
    <property type="term" value="F:nucleic acid binding"/>
    <property type="evidence" value="ECO:0007669"/>
    <property type="project" value="InterPro"/>
</dbReference>
<evidence type="ECO:0000259" key="4">
    <source>
        <dbReference type="PROSITE" id="PS50994"/>
    </source>
</evidence>
<dbReference type="PROSITE" id="PS50994">
    <property type="entry name" value="INTEGRASE"/>
    <property type="match status" value="1"/>
</dbReference>
<protein>
    <recommendedName>
        <fullName evidence="4">Integrase catalytic domain-containing protein</fullName>
    </recommendedName>
</protein>
<feature type="chain" id="PRO_5014744303" description="Integrase catalytic domain-containing protein" evidence="3">
    <location>
        <begin position="21"/>
        <end position="1078"/>
    </location>
</feature>
<dbReference type="InterPro" id="IPR036397">
    <property type="entry name" value="RNaseH_sf"/>
</dbReference>
<evidence type="ECO:0000256" key="1">
    <source>
        <dbReference type="ARBA" id="ARBA00022750"/>
    </source>
</evidence>
<feature type="region of interest" description="Disordered" evidence="2">
    <location>
        <begin position="46"/>
        <end position="88"/>
    </location>
</feature>
<dbReference type="InterPro" id="IPR012337">
    <property type="entry name" value="RNaseH-like_sf"/>
</dbReference>
<dbReference type="EMBL" id="OIVN01002036">
    <property type="protein sequence ID" value="SPD00031.1"/>
    <property type="molecule type" value="Genomic_DNA"/>
</dbReference>
<dbReference type="PANTHER" id="PTHR11439">
    <property type="entry name" value="GAG-POL-RELATED RETROTRANSPOSON"/>
    <property type="match status" value="1"/>
</dbReference>
<name>A0A2N9GL40_FAGSY</name>
<reference evidence="5" key="1">
    <citation type="submission" date="2018-02" db="EMBL/GenBank/DDBJ databases">
        <authorList>
            <person name="Cohen D.B."/>
            <person name="Kent A.D."/>
        </authorList>
    </citation>
    <scope>NUCLEOTIDE SEQUENCE</scope>
</reference>
<dbReference type="Pfam" id="PF22936">
    <property type="entry name" value="Pol_BBD"/>
    <property type="match status" value="1"/>
</dbReference>
<dbReference type="Pfam" id="PF07727">
    <property type="entry name" value="RVT_2"/>
    <property type="match status" value="2"/>
</dbReference>
<dbReference type="Gene3D" id="3.30.420.10">
    <property type="entry name" value="Ribonuclease H-like superfamily/Ribonuclease H"/>
    <property type="match status" value="1"/>
</dbReference>
<dbReference type="GO" id="GO:0015074">
    <property type="term" value="P:DNA integration"/>
    <property type="evidence" value="ECO:0007669"/>
    <property type="project" value="InterPro"/>
</dbReference>
<feature type="compositionally biased region" description="Polar residues" evidence="2">
    <location>
        <begin position="50"/>
        <end position="88"/>
    </location>
</feature>